<keyword evidence="3" id="KW-0808">Transferase</keyword>
<name>A0AAE0FXM0_9CHLO</name>
<evidence type="ECO:0000313" key="6">
    <source>
        <dbReference type="EMBL" id="KAK3267627.1"/>
    </source>
</evidence>
<dbReference type="Pfam" id="PF00155">
    <property type="entry name" value="Aminotran_1_2"/>
    <property type="match status" value="1"/>
</dbReference>
<sequence>MIPMMKDPDFVNLVGGAPLPSLFPIKSITVTLQDGSQVELQEADASLAQRYAPFAQGPLIEWCKQQVSALHKPPGPWDVQLTAGSMAGIDACLDNLFDRGDTILVEEFTFTAALDAIAALGLNVVTVPCDAGGLVPKELKRICEELGAKGTRPKGLLTIPAAQNPTGTRLRCAQFCNPLQPKMPRLSAISISNATNVGELNL</sequence>
<evidence type="ECO:0000313" key="7">
    <source>
        <dbReference type="Proteomes" id="UP001190700"/>
    </source>
</evidence>
<dbReference type="PANTHER" id="PTHR42790:SF21">
    <property type="entry name" value="AROMATIC_AMINOADIPATE AMINOTRANSFERASE 1"/>
    <property type="match status" value="1"/>
</dbReference>
<dbReference type="GO" id="GO:0047536">
    <property type="term" value="F:2-aminoadipate transaminase activity"/>
    <property type="evidence" value="ECO:0007669"/>
    <property type="project" value="TreeGrafter"/>
</dbReference>
<dbReference type="GO" id="GO:0008793">
    <property type="term" value="F:aromatic-amino-acid transaminase activity"/>
    <property type="evidence" value="ECO:0007669"/>
    <property type="project" value="TreeGrafter"/>
</dbReference>
<keyword evidence="7" id="KW-1185">Reference proteome</keyword>
<dbReference type="InterPro" id="IPR004839">
    <property type="entry name" value="Aminotransferase_I/II_large"/>
</dbReference>
<dbReference type="GO" id="GO:0019878">
    <property type="term" value="P:lysine biosynthetic process via aminoadipic acid"/>
    <property type="evidence" value="ECO:0007669"/>
    <property type="project" value="TreeGrafter"/>
</dbReference>
<dbReference type="Proteomes" id="UP001190700">
    <property type="component" value="Unassembled WGS sequence"/>
</dbReference>
<reference evidence="6 7" key="1">
    <citation type="journal article" date="2015" name="Genome Biol. Evol.">
        <title>Comparative Genomics of a Bacterivorous Green Alga Reveals Evolutionary Causalities and Consequences of Phago-Mixotrophic Mode of Nutrition.</title>
        <authorList>
            <person name="Burns J.A."/>
            <person name="Paasch A."/>
            <person name="Narechania A."/>
            <person name="Kim E."/>
        </authorList>
    </citation>
    <scope>NUCLEOTIDE SEQUENCE [LARGE SCALE GENOMIC DNA]</scope>
    <source>
        <strain evidence="6 7">PLY_AMNH</strain>
    </source>
</reference>
<proteinExistence type="predicted"/>
<evidence type="ECO:0000259" key="5">
    <source>
        <dbReference type="Pfam" id="PF00155"/>
    </source>
</evidence>
<evidence type="ECO:0000256" key="4">
    <source>
        <dbReference type="ARBA" id="ARBA00022898"/>
    </source>
</evidence>
<dbReference type="InterPro" id="IPR015421">
    <property type="entry name" value="PyrdxlP-dep_Trfase_major"/>
</dbReference>
<organism evidence="6 7">
    <name type="scientific">Cymbomonas tetramitiformis</name>
    <dbReference type="NCBI Taxonomy" id="36881"/>
    <lineage>
        <taxon>Eukaryota</taxon>
        <taxon>Viridiplantae</taxon>
        <taxon>Chlorophyta</taxon>
        <taxon>Pyramimonadophyceae</taxon>
        <taxon>Pyramimonadales</taxon>
        <taxon>Pyramimonadaceae</taxon>
        <taxon>Cymbomonas</taxon>
    </lineage>
</organism>
<dbReference type="InterPro" id="IPR050859">
    <property type="entry name" value="Class-I_PLP-dep_aminotransf"/>
</dbReference>
<dbReference type="GO" id="GO:0006571">
    <property type="term" value="P:tyrosine biosynthetic process"/>
    <property type="evidence" value="ECO:0007669"/>
    <property type="project" value="TreeGrafter"/>
</dbReference>
<evidence type="ECO:0000256" key="2">
    <source>
        <dbReference type="ARBA" id="ARBA00022576"/>
    </source>
</evidence>
<comment type="caution">
    <text evidence="6">The sequence shown here is derived from an EMBL/GenBank/DDBJ whole genome shotgun (WGS) entry which is preliminary data.</text>
</comment>
<dbReference type="SUPFAM" id="SSF53383">
    <property type="entry name" value="PLP-dependent transferases"/>
    <property type="match status" value="1"/>
</dbReference>
<comment type="cofactor">
    <cofactor evidence="1">
        <name>pyridoxal 5'-phosphate</name>
        <dbReference type="ChEBI" id="CHEBI:597326"/>
    </cofactor>
</comment>
<dbReference type="AlphaFoldDB" id="A0AAE0FXM0"/>
<protein>
    <recommendedName>
        <fullName evidence="5">Aminotransferase class I/classII large domain-containing protein</fullName>
    </recommendedName>
</protein>
<evidence type="ECO:0000256" key="1">
    <source>
        <dbReference type="ARBA" id="ARBA00001933"/>
    </source>
</evidence>
<keyword evidence="4" id="KW-0663">Pyridoxal phosphate</keyword>
<dbReference type="EMBL" id="LGRX02012293">
    <property type="protein sequence ID" value="KAK3267627.1"/>
    <property type="molecule type" value="Genomic_DNA"/>
</dbReference>
<dbReference type="PANTHER" id="PTHR42790">
    <property type="entry name" value="AMINOTRANSFERASE"/>
    <property type="match status" value="1"/>
</dbReference>
<dbReference type="InterPro" id="IPR015424">
    <property type="entry name" value="PyrdxlP-dep_Trfase"/>
</dbReference>
<dbReference type="GO" id="GO:0030170">
    <property type="term" value="F:pyridoxal phosphate binding"/>
    <property type="evidence" value="ECO:0007669"/>
    <property type="project" value="InterPro"/>
</dbReference>
<evidence type="ECO:0000256" key="3">
    <source>
        <dbReference type="ARBA" id="ARBA00022679"/>
    </source>
</evidence>
<keyword evidence="2" id="KW-0032">Aminotransferase</keyword>
<dbReference type="GO" id="GO:0009074">
    <property type="term" value="P:aromatic amino acid family catabolic process"/>
    <property type="evidence" value="ECO:0007669"/>
    <property type="project" value="TreeGrafter"/>
</dbReference>
<dbReference type="Gene3D" id="3.40.640.10">
    <property type="entry name" value="Type I PLP-dependent aspartate aminotransferase-like (Major domain)"/>
    <property type="match status" value="1"/>
</dbReference>
<gene>
    <name evidence="6" type="ORF">CYMTET_23831</name>
</gene>
<feature type="domain" description="Aminotransferase class I/classII large" evidence="5">
    <location>
        <begin position="76"/>
        <end position="176"/>
    </location>
</feature>
<accession>A0AAE0FXM0</accession>